<keyword evidence="2" id="KW-1185">Reference proteome</keyword>
<comment type="caution">
    <text evidence="1">The sequence shown here is derived from an EMBL/GenBank/DDBJ whole genome shotgun (WGS) entry which is preliminary data.</text>
</comment>
<reference evidence="1 2" key="1">
    <citation type="submission" date="2016-11" db="EMBL/GenBank/DDBJ databases">
        <title>The macronuclear genome of Stentor coeruleus: a giant cell with tiny introns.</title>
        <authorList>
            <person name="Slabodnick M."/>
            <person name="Ruby J.G."/>
            <person name="Reiff S.B."/>
            <person name="Swart E.C."/>
            <person name="Gosai S."/>
            <person name="Prabakaran S."/>
            <person name="Witkowska E."/>
            <person name="Larue G.E."/>
            <person name="Fisher S."/>
            <person name="Freeman R.M."/>
            <person name="Gunawardena J."/>
            <person name="Chu W."/>
            <person name="Stover N.A."/>
            <person name="Gregory B.D."/>
            <person name="Nowacki M."/>
            <person name="Derisi J."/>
            <person name="Roy S.W."/>
            <person name="Marshall W.F."/>
            <person name="Sood P."/>
        </authorList>
    </citation>
    <scope>NUCLEOTIDE SEQUENCE [LARGE SCALE GENOMIC DNA]</scope>
    <source>
        <strain evidence="1">WM001</strain>
    </source>
</reference>
<proteinExistence type="predicted"/>
<dbReference type="AlphaFoldDB" id="A0A1R2C5F5"/>
<organism evidence="1 2">
    <name type="scientific">Stentor coeruleus</name>
    <dbReference type="NCBI Taxonomy" id="5963"/>
    <lineage>
        <taxon>Eukaryota</taxon>
        <taxon>Sar</taxon>
        <taxon>Alveolata</taxon>
        <taxon>Ciliophora</taxon>
        <taxon>Postciliodesmatophora</taxon>
        <taxon>Heterotrichea</taxon>
        <taxon>Heterotrichida</taxon>
        <taxon>Stentoridae</taxon>
        <taxon>Stentor</taxon>
    </lineage>
</organism>
<evidence type="ECO:0000313" key="2">
    <source>
        <dbReference type="Proteomes" id="UP000187209"/>
    </source>
</evidence>
<protein>
    <submittedName>
        <fullName evidence="1">Uncharacterized protein</fullName>
    </submittedName>
</protein>
<accession>A0A1R2C5F5</accession>
<gene>
    <name evidence="1" type="ORF">SteCoe_14694</name>
</gene>
<dbReference type="Proteomes" id="UP000187209">
    <property type="component" value="Unassembled WGS sequence"/>
</dbReference>
<name>A0A1R2C5F5_9CILI</name>
<evidence type="ECO:0000313" key="1">
    <source>
        <dbReference type="EMBL" id="OMJ84209.1"/>
    </source>
</evidence>
<sequence length="144" mass="16203">MHRQLKTDISGLYVSGTSSPIKAQAGRTFSVDFHKARTITSTPDARISLSSKWYIRGHKFITLYKNQTKPKPQPMLSILGTTHKRVSTPGNKQRLLVTQECKVRRVSQIVEYKNKSIFVGNSFNGEVPKCSSISLQVDFQDLCS</sequence>
<dbReference type="EMBL" id="MPUH01000276">
    <property type="protein sequence ID" value="OMJ84209.1"/>
    <property type="molecule type" value="Genomic_DNA"/>
</dbReference>